<dbReference type="Proteomes" id="UP000612352">
    <property type="component" value="Unassembled WGS sequence"/>
</dbReference>
<protein>
    <submittedName>
        <fullName evidence="7">C40 family peptidase</fullName>
    </submittedName>
</protein>
<keyword evidence="4" id="KW-0788">Thiol protease</keyword>
<evidence type="ECO:0000256" key="5">
    <source>
        <dbReference type="SAM" id="MobiDB-lite"/>
    </source>
</evidence>
<dbReference type="InterPro" id="IPR038765">
    <property type="entry name" value="Papain-like_cys_pep_sf"/>
</dbReference>
<dbReference type="InterPro" id="IPR000064">
    <property type="entry name" value="NLP_P60_dom"/>
</dbReference>
<keyword evidence="3" id="KW-0378">Hydrolase</keyword>
<evidence type="ECO:0000313" key="8">
    <source>
        <dbReference type="Proteomes" id="UP000612352"/>
    </source>
</evidence>
<evidence type="ECO:0000313" key="7">
    <source>
        <dbReference type="EMBL" id="MBK0331901.1"/>
    </source>
</evidence>
<evidence type="ECO:0000256" key="4">
    <source>
        <dbReference type="ARBA" id="ARBA00022807"/>
    </source>
</evidence>
<keyword evidence="2" id="KW-0645">Protease</keyword>
<organism evidence="7 8">
    <name type="scientific">Brachybacterium halotolerans</name>
    <dbReference type="NCBI Taxonomy" id="2795215"/>
    <lineage>
        <taxon>Bacteria</taxon>
        <taxon>Bacillati</taxon>
        <taxon>Actinomycetota</taxon>
        <taxon>Actinomycetes</taxon>
        <taxon>Micrococcales</taxon>
        <taxon>Dermabacteraceae</taxon>
        <taxon>Brachybacterium</taxon>
    </lineage>
</organism>
<dbReference type="PROSITE" id="PS51935">
    <property type="entry name" value="NLPC_P60"/>
    <property type="match status" value="1"/>
</dbReference>
<proteinExistence type="inferred from homology"/>
<evidence type="ECO:0000259" key="6">
    <source>
        <dbReference type="PROSITE" id="PS51935"/>
    </source>
</evidence>
<evidence type="ECO:0000256" key="3">
    <source>
        <dbReference type="ARBA" id="ARBA00022801"/>
    </source>
</evidence>
<reference evidence="7 8" key="1">
    <citation type="submission" date="2020-12" db="EMBL/GenBank/DDBJ databases">
        <title>Brachybacterium sp. MASK1Z-5, whole genome shotgun sequence.</title>
        <authorList>
            <person name="Tuo L."/>
        </authorList>
    </citation>
    <scope>NUCLEOTIDE SEQUENCE [LARGE SCALE GENOMIC DNA]</scope>
    <source>
        <strain evidence="7 8">MASK1Z-5</strain>
    </source>
</reference>
<evidence type="ECO:0000256" key="2">
    <source>
        <dbReference type="ARBA" id="ARBA00022670"/>
    </source>
</evidence>
<accession>A0ABS1BBA2</accession>
<feature type="compositionally biased region" description="Low complexity" evidence="5">
    <location>
        <begin position="81"/>
        <end position="95"/>
    </location>
</feature>
<dbReference type="PANTHER" id="PTHR47053:SF1">
    <property type="entry name" value="MUREIN DD-ENDOPEPTIDASE MEPH-RELATED"/>
    <property type="match status" value="1"/>
</dbReference>
<comment type="caution">
    <text evidence="7">The sequence shown here is derived from an EMBL/GenBank/DDBJ whole genome shotgun (WGS) entry which is preliminary data.</text>
</comment>
<feature type="region of interest" description="Disordered" evidence="5">
    <location>
        <begin position="57"/>
        <end position="95"/>
    </location>
</feature>
<dbReference type="SUPFAM" id="SSF54001">
    <property type="entry name" value="Cysteine proteinases"/>
    <property type="match status" value="1"/>
</dbReference>
<name>A0ABS1BBA2_9MICO</name>
<sequence>MALKNTHRAAGRAVTPLTSTSRAARTLGGAALLGTVLAGTAFTGGAANANDLDLAGSDEVGTTSQSQATSSQSSELPSYGSSAGSTSVPASASSSSDDEIVSAARSALGTPYSWGGSSLSGMDCSGLVNYAYNKAGIDIPRTSGEIAAQGKSISQSEAQPGDIVTYPGHVAIYAGNGQIIDASGSQQKVVERAIWGNPTGFVTFR</sequence>
<dbReference type="InterPro" id="IPR051202">
    <property type="entry name" value="Peptidase_C40"/>
</dbReference>
<comment type="similarity">
    <text evidence="1">Belongs to the peptidase C40 family.</text>
</comment>
<feature type="domain" description="NlpC/P60" evidence="6">
    <location>
        <begin position="94"/>
        <end position="205"/>
    </location>
</feature>
<feature type="compositionally biased region" description="Low complexity" evidence="5">
    <location>
        <begin position="62"/>
        <end position="74"/>
    </location>
</feature>
<dbReference type="Pfam" id="PF00877">
    <property type="entry name" value="NLPC_P60"/>
    <property type="match status" value="1"/>
</dbReference>
<evidence type="ECO:0000256" key="1">
    <source>
        <dbReference type="ARBA" id="ARBA00007074"/>
    </source>
</evidence>
<dbReference type="EMBL" id="JAEDAJ010000005">
    <property type="protein sequence ID" value="MBK0331901.1"/>
    <property type="molecule type" value="Genomic_DNA"/>
</dbReference>
<dbReference type="PANTHER" id="PTHR47053">
    <property type="entry name" value="MUREIN DD-ENDOPEPTIDASE MEPH-RELATED"/>
    <property type="match status" value="1"/>
</dbReference>
<keyword evidence="8" id="KW-1185">Reference proteome</keyword>
<dbReference type="Gene3D" id="3.90.1720.10">
    <property type="entry name" value="endopeptidase domain like (from Nostoc punctiforme)"/>
    <property type="match status" value="1"/>
</dbReference>
<dbReference type="RefSeq" id="WP_200502649.1">
    <property type="nucleotide sequence ID" value="NZ_JAEDAJ010000005.1"/>
</dbReference>
<gene>
    <name evidence="7" type="ORF">I8D64_10855</name>
</gene>